<keyword evidence="2" id="KW-1003">Cell membrane</keyword>
<dbReference type="SUPFAM" id="SSF53649">
    <property type="entry name" value="Alkaline phosphatase-like"/>
    <property type="match status" value="1"/>
</dbReference>
<keyword evidence="7" id="KW-0479">Metal-binding</keyword>
<dbReference type="GO" id="GO:0016740">
    <property type="term" value="F:transferase activity"/>
    <property type="evidence" value="ECO:0007669"/>
    <property type="project" value="UniProtKB-KW"/>
</dbReference>
<feature type="domain" description="Sulfatase N-terminal" evidence="10">
    <location>
        <begin position="268"/>
        <end position="538"/>
    </location>
</feature>
<dbReference type="InterPro" id="IPR000917">
    <property type="entry name" value="Sulfatase_N"/>
</dbReference>
<dbReference type="PANTHER" id="PTHR47371">
    <property type="entry name" value="LIPOTEICHOIC ACID SYNTHASE"/>
    <property type="match status" value="1"/>
</dbReference>
<keyword evidence="4 9" id="KW-1133">Transmembrane helix</keyword>
<feature type="binding site" evidence="7">
    <location>
        <position position="432"/>
    </location>
    <ligand>
        <name>substrate</name>
    </ligand>
</feature>
<feature type="transmembrane region" description="Helical" evidence="9">
    <location>
        <begin position="125"/>
        <end position="148"/>
    </location>
</feature>
<dbReference type="RefSeq" id="WP_073171318.1">
    <property type="nucleotide sequence ID" value="NZ_FQZE01000025.1"/>
</dbReference>
<dbReference type="CDD" id="cd16015">
    <property type="entry name" value="LTA_synthase"/>
    <property type="match status" value="1"/>
</dbReference>
<evidence type="ECO:0000256" key="6">
    <source>
        <dbReference type="PIRSR" id="PIRSR005091-1"/>
    </source>
</evidence>
<evidence type="ECO:0000259" key="10">
    <source>
        <dbReference type="Pfam" id="PF00884"/>
    </source>
</evidence>
<accession>A0A1M6L3X5</accession>
<dbReference type="InterPro" id="IPR012160">
    <property type="entry name" value="LtaS-like"/>
</dbReference>
<feature type="binding site" evidence="8">
    <location>
        <position position="487"/>
    </location>
    <ligand>
        <name>Mn(2+)</name>
        <dbReference type="ChEBI" id="CHEBI:29035"/>
    </ligand>
</feature>
<evidence type="ECO:0000313" key="12">
    <source>
        <dbReference type="Proteomes" id="UP000184050"/>
    </source>
</evidence>
<feature type="transmembrane region" description="Helical" evidence="9">
    <location>
        <begin position="54"/>
        <end position="73"/>
    </location>
</feature>
<dbReference type="Pfam" id="PF00884">
    <property type="entry name" value="Sulfatase"/>
    <property type="match status" value="1"/>
</dbReference>
<dbReference type="GO" id="GO:0005886">
    <property type="term" value="C:plasma membrane"/>
    <property type="evidence" value="ECO:0007669"/>
    <property type="project" value="UniProtKB-SubCell"/>
</dbReference>
<evidence type="ECO:0000256" key="4">
    <source>
        <dbReference type="ARBA" id="ARBA00022989"/>
    </source>
</evidence>
<evidence type="ECO:0000313" key="11">
    <source>
        <dbReference type="EMBL" id="SHJ65917.1"/>
    </source>
</evidence>
<dbReference type="AlphaFoldDB" id="A0A1M6L3X5"/>
<keyword evidence="5 9" id="KW-0472">Membrane</keyword>
<protein>
    <submittedName>
        <fullName evidence="11">Phosphoglycerol transferase MdoB</fullName>
    </submittedName>
</protein>
<evidence type="ECO:0000256" key="2">
    <source>
        <dbReference type="ARBA" id="ARBA00022475"/>
    </source>
</evidence>
<evidence type="ECO:0000256" key="7">
    <source>
        <dbReference type="PIRSR" id="PIRSR005091-2"/>
    </source>
</evidence>
<feature type="transmembrane region" description="Helical" evidence="9">
    <location>
        <begin position="85"/>
        <end position="105"/>
    </location>
</feature>
<dbReference type="PIRSF" id="PIRSF005091">
    <property type="entry name" value="Mmb_sulf_HI1246"/>
    <property type="match status" value="1"/>
</dbReference>
<feature type="transmembrane region" description="Helical" evidence="9">
    <location>
        <begin position="12"/>
        <end position="34"/>
    </location>
</feature>
<dbReference type="InterPro" id="IPR017850">
    <property type="entry name" value="Alkaline_phosphatase_core_sf"/>
</dbReference>
<comment type="subcellular location">
    <subcellularLocation>
        <location evidence="1">Cell membrane</location>
        <topology evidence="1">Multi-pass membrane protein</topology>
    </subcellularLocation>
</comment>
<feature type="transmembrane region" description="Helical" evidence="9">
    <location>
        <begin position="169"/>
        <end position="186"/>
    </location>
</feature>
<proteinExistence type="predicted"/>
<evidence type="ECO:0000256" key="1">
    <source>
        <dbReference type="ARBA" id="ARBA00004651"/>
    </source>
</evidence>
<dbReference type="PANTHER" id="PTHR47371:SF3">
    <property type="entry name" value="PHOSPHOGLYCEROL TRANSFERASE I"/>
    <property type="match status" value="1"/>
</dbReference>
<dbReference type="GO" id="GO:0046872">
    <property type="term" value="F:metal ion binding"/>
    <property type="evidence" value="ECO:0007669"/>
    <property type="project" value="UniProtKB-KW"/>
</dbReference>
<dbReference type="STRING" id="1168035.SAMN05444280_12560"/>
<feature type="binding site" evidence="8">
    <location>
        <position position="275"/>
    </location>
    <ligand>
        <name>Mn(2+)</name>
        <dbReference type="ChEBI" id="CHEBI:29035"/>
    </ligand>
</feature>
<dbReference type="InterPro" id="IPR050448">
    <property type="entry name" value="OpgB/LTA_synthase_biosynth"/>
</dbReference>
<dbReference type="Proteomes" id="UP000184050">
    <property type="component" value="Unassembled WGS sequence"/>
</dbReference>
<reference evidence="11 12" key="1">
    <citation type="submission" date="2016-11" db="EMBL/GenBank/DDBJ databases">
        <authorList>
            <person name="Jaros S."/>
            <person name="Januszkiewicz K."/>
            <person name="Wedrychowicz H."/>
        </authorList>
    </citation>
    <scope>NUCLEOTIDE SEQUENCE [LARGE SCALE GENOMIC DNA]</scope>
    <source>
        <strain evidence="11 12">DSM 27063</strain>
    </source>
</reference>
<evidence type="ECO:0000256" key="8">
    <source>
        <dbReference type="PIRSR" id="PIRSR005091-3"/>
    </source>
</evidence>
<dbReference type="EMBL" id="FQZE01000025">
    <property type="protein sequence ID" value="SHJ65917.1"/>
    <property type="molecule type" value="Genomic_DNA"/>
</dbReference>
<feature type="binding site" evidence="8">
    <location>
        <position position="486"/>
    </location>
    <ligand>
        <name>Mn(2+)</name>
        <dbReference type="ChEBI" id="CHEBI:29035"/>
    </ligand>
</feature>
<evidence type="ECO:0000256" key="9">
    <source>
        <dbReference type="SAM" id="Phobius"/>
    </source>
</evidence>
<organism evidence="11 12">
    <name type="scientific">Tangfeifania diversioriginum</name>
    <dbReference type="NCBI Taxonomy" id="1168035"/>
    <lineage>
        <taxon>Bacteria</taxon>
        <taxon>Pseudomonadati</taxon>
        <taxon>Bacteroidota</taxon>
        <taxon>Bacteroidia</taxon>
        <taxon>Marinilabiliales</taxon>
        <taxon>Prolixibacteraceae</taxon>
        <taxon>Tangfeifania</taxon>
    </lineage>
</organism>
<keyword evidence="12" id="KW-1185">Reference proteome</keyword>
<keyword evidence="7" id="KW-0464">Manganese</keyword>
<feature type="active site" evidence="6">
    <location>
        <position position="315"/>
    </location>
</feature>
<sequence length="616" mass="70464">MKRIITAFIKYYLFWVVYFTFFKVFFVLYNFSVLSNLPTSEIWGIFRHGIVMDLSVAGYLSLLPGVIFGLGYLSTARFSTSLLKYYTLLVVILMTILGISDSGLYQPWGNRLNAQLFEYLKTPGGVIASLSWWQLILIPILLTGIAWGSMWLFNRTLQLNKLKTTHMKWHGVPVVLLLTAALILPIRGSLDSSPMNHSSVYFSEYLEANQSAYNYFWNLMHSTFQNNKSKMTVHYMDDTEAETVVRAHDKPALTAPRLILPKDGKPTNIILVLLESFSNKIIEPLGGLPGVTNRLNEFCEEGLAFPNFYSTGNRSDRGMSALIGGFPSDMRRTTALAFPDRLSQLDYLPRYFANMGYNMSFYYGGDVNFYNTRAVMIESGIKKIVSKENFPLKLGRKQNWGVPDEYLYARLFNDLKSEPQPFFSMVYTISSHEPFDIEGYKKFNGSSVEQKYLNVAAYADSCLGNFIDSLKQTDYWENTLVIITSDHTSLQPGPSNIIEPSSYNIPLIMIGGVIPEHRVCECFGNQNDLGPMLLKQLGQKHKPDILSKDFLVEGDYAFYFRQEGWGFVSPEMGWFYNVNTNMQDFFYNYSPEKTDSVMHFAKAYVQYLHNVPFNKM</sequence>
<name>A0A1M6L3X5_9BACT</name>
<evidence type="ECO:0000256" key="3">
    <source>
        <dbReference type="ARBA" id="ARBA00022692"/>
    </source>
</evidence>
<gene>
    <name evidence="11" type="ORF">SAMN05444280_12560</name>
</gene>
<dbReference type="OrthoDB" id="9777768at2"/>
<evidence type="ECO:0000256" key="5">
    <source>
        <dbReference type="ARBA" id="ARBA00023136"/>
    </source>
</evidence>
<keyword evidence="11" id="KW-0808">Transferase</keyword>
<dbReference type="Gene3D" id="3.30.1120.80">
    <property type="match status" value="1"/>
</dbReference>
<dbReference type="Gene3D" id="3.40.720.10">
    <property type="entry name" value="Alkaline Phosphatase, subunit A"/>
    <property type="match status" value="1"/>
</dbReference>
<keyword evidence="3 9" id="KW-0812">Transmembrane</keyword>